<evidence type="ECO:0000313" key="2">
    <source>
        <dbReference type="Proteomes" id="UP000789702"/>
    </source>
</evidence>
<gene>
    <name evidence="1" type="ORF">DHETER_LOCUS7170</name>
</gene>
<feature type="non-terminal residue" evidence="1">
    <location>
        <position position="173"/>
    </location>
</feature>
<dbReference type="Proteomes" id="UP000789702">
    <property type="component" value="Unassembled WGS sequence"/>
</dbReference>
<evidence type="ECO:0000313" key="1">
    <source>
        <dbReference type="EMBL" id="CAG8599004.1"/>
    </source>
</evidence>
<keyword evidence="2" id="KW-1185">Reference proteome</keyword>
<accession>A0ACA9MM75</accession>
<comment type="caution">
    <text evidence="1">The sequence shown here is derived from an EMBL/GenBank/DDBJ whole genome shotgun (WGS) entry which is preliminary data.</text>
</comment>
<organism evidence="1 2">
    <name type="scientific">Dentiscutata heterogama</name>
    <dbReference type="NCBI Taxonomy" id="1316150"/>
    <lineage>
        <taxon>Eukaryota</taxon>
        <taxon>Fungi</taxon>
        <taxon>Fungi incertae sedis</taxon>
        <taxon>Mucoromycota</taxon>
        <taxon>Glomeromycotina</taxon>
        <taxon>Glomeromycetes</taxon>
        <taxon>Diversisporales</taxon>
        <taxon>Gigasporaceae</taxon>
        <taxon>Dentiscutata</taxon>
    </lineage>
</organism>
<protein>
    <submittedName>
        <fullName evidence="1">4272_t:CDS:1</fullName>
    </submittedName>
</protein>
<name>A0ACA9MM75_9GLOM</name>
<sequence length="173" mass="19611">MRQQNLFYEDRLVGASLRQKFSMLYSHPVTCRIFYNGSVDYYENLDINENDIHIQCIQALVKMILMTPDDKYDPSHAFSILNFYPDATVKNAIEKLKDTGAIVKVKGGSDRRVPGRGYQFSDRFISVISGSLPDRMFSQAITCHKKLTMATVFDQFSDSGDMACLLDKLSAGK</sequence>
<dbReference type="EMBL" id="CAJVPU010009842">
    <property type="protein sequence ID" value="CAG8599004.1"/>
    <property type="molecule type" value="Genomic_DNA"/>
</dbReference>
<reference evidence="1" key="1">
    <citation type="submission" date="2021-06" db="EMBL/GenBank/DDBJ databases">
        <authorList>
            <person name="Kallberg Y."/>
            <person name="Tangrot J."/>
            <person name="Rosling A."/>
        </authorList>
    </citation>
    <scope>NUCLEOTIDE SEQUENCE</scope>
    <source>
        <strain evidence="1">IL203A</strain>
    </source>
</reference>
<proteinExistence type="predicted"/>